<dbReference type="AlphaFoldDB" id="A0A5K7XKK6"/>
<accession>A0A5K7XKK6</accession>
<keyword evidence="2" id="KW-1185">Reference proteome</keyword>
<dbReference type="Proteomes" id="UP000326837">
    <property type="component" value="Chromosome"/>
</dbReference>
<name>A0A5K7XKK6_9BACT</name>
<reference evidence="2" key="1">
    <citation type="submission" date="2019-10" db="EMBL/GenBank/DDBJ databases">
        <title>Lacipirellula parvula gen. nov., sp. nov., representing a lineage of planctomycetes widespread in freshwater anoxic habitats, and description of the family Lacipirellulaceae.</title>
        <authorList>
            <person name="Dedysh S.N."/>
            <person name="Kulichevskaya I.S."/>
            <person name="Beletsky A.V."/>
            <person name="Rakitin A.L."/>
            <person name="Mardanov A.V."/>
            <person name="Ivanova A.A."/>
            <person name="Saltykova V.X."/>
            <person name="Rijpstra W.I.C."/>
            <person name="Sinninghe Damste J.S."/>
            <person name="Ravin N.V."/>
        </authorList>
    </citation>
    <scope>NUCLEOTIDE SEQUENCE [LARGE SCALE GENOMIC DNA]</scope>
    <source>
        <strain evidence="2">PX69</strain>
    </source>
</reference>
<dbReference type="KEGG" id="lpav:PLANPX_3091"/>
<organism evidence="1 2">
    <name type="scientific">Lacipirellula parvula</name>
    <dbReference type="NCBI Taxonomy" id="2650471"/>
    <lineage>
        <taxon>Bacteria</taxon>
        <taxon>Pseudomonadati</taxon>
        <taxon>Planctomycetota</taxon>
        <taxon>Planctomycetia</taxon>
        <taxon>Pirellulales</taxon>
        <taxon>Lacipirellulaceae</taxon>
        <taxon>Lacipirellula</taxon>
    </lineage>
</organism>
<proteinExistence type="predicted"/>
<sequence>MSARIANDAFLVRAIDHKVMDGISICTLSNWVADFKMKSLRSDADQRRSREAF</sequence>
<protein>
    <submittedName>
        <fullName evidence="1">Uncharacterized protein</fullName>
    </submittedName>
</protein>
<evidence type="ECO:0000313" key="1">
    <source>
        <dbReference type="EMBL" id="BBO33479.1"/>
    </source>
</evidence>
<gene>
    <name evidence="1" type="ORF">PLANPX_3091</name>
</gene>
<evidence type="ECO:0000313" key="2">
    <source>
        <dbReference type="Proteomes" id="UP000326837"/>
    </source>
</evidence>
<dbReference type="EMBL" id="AP021861">
    <property type="protein sequence ID" value="BBO33479.1"/>
    <property type="molecule type" value="Genomic_DNA"/>
</dbReference>